<accession>A0A1G1W539</accession>
<evidence type="ECO:0000313" key="3">
    <source>
        <dbReference type="Proteomes" id="UP000178493"/>
    </source>
</evidence>
<name>A0A1G1W539_9BACT</name>
<keyword evidence="1" id="KW-0812">Transmembrane</keyword>
<sequence length="148" mass="16648">MNTPSAQPEKNLTNKPVFRWISRCSLLLITYVSIYFVLDLIIIPAIDKLVAPESRLGWGILVFTLLLPFNPVFVIDHRLIQAGFNKFESVVLILFLAVVIGTFLGILFATIKNRTILALTFVFITISAFLFYQVAVEGVFCLLKPLSL</sequence>
<proteinExistence type="predicted"/>
<feature type="transmembrane region" description="Helical" evidence="1">
    <location>
        <begin position="116"/>
        <end position="135"/>
    </location>
</feature>
<gene>
    <name evidence="2" type="ORF">A2126_01270</name>
</gene>
<keyword evidence="1" id="KW-1133">Transmembrane helix</keyword>
<feature type="transmembrane region" description="Helical" evidence="1">
    <location>
        <begin position="87"/>
        <end position="109"/>
    </location>
</feature>
<comment type="caution">
    <text evidence="2">The sequence shown here is derived from an EMBL/GenBank/DDBJ whole genome shotgun (WGS) entry which is preliminary data.</text>
</comment>
<feature type="transmembrane region" description="Helical" evidence="1">
    <location>
        <begin position="20"/>
        <end position="44"/>
    </location>
</feature>
<evidence type="ECO:0000256" key="1">
    <source>
        <dbReference type="SAM" id="Phobius"/>
    </source>
</evidence>
<keyword evidence="1" id="KW-0472">Membrane</keyword>
<reference evidence="2 3" key="1">
    <citation type="journal article" date="2016" name="Nat. Commun.">
        <title>Thousands of microbial genomes shed light on interconnected biogeochemical processes in an aquifer system.</title>
        <authorList>
            <person name="Anantharaman K."/>
            <person name="Brown C.T."/>
            <person name="Hug L.A."/>
            <person name="Sharon I."/>
            <person name="Castelle C.J."/>
            <person name="Probst A.J."/>
            <person name="Thomas B.C."/>
            <person name="Singh A."/>
            <person name="Wilkins M.J."/>
            <person name="Karaoz U."/>
            <person name="Brodie E.L."/>
            <person name="Williams K.H."/>
            <person name="Hubbard S.S."/>
            <person name="Banfield J.F."/>
        </authorList>
    </citation>
    <scope>NUCLEOTIDE SEQUENCE [LARGE SCALE GENOMIC DNA]</scope>
</reference>
<dbReference type="Proteomes" id="UP000178493">
    <property type="component" value="Unassembled WGS sequence"/>
</dbReference>
<organism evidence="2 3">
    <name type="scientific">Candidatus Woykebacteria bacterium GWB1_45_5</name>
    <dbReference type="NCBI Taxonomy" id="1802592"/>
    <lineage>
        <taxon>Bacteria</taxon>
        <taxon>Candidatus Woykeibacteriota</taxon>
    </lineage>
</organism>
<feature type="transmembrane region" description="Helical" evidence="1">
    <location>
        <begin position="56"/>
        <end position="75"/>
    </location>
</feature>
<dbReference type="EMBL" id="MHCO01000041">
    <property type="protein sequence ID" value="OGY22806.1"/>
    <property type="molecule type" value="Genomic_DNA"/>
</dbReference>
<dbReference type="AlphaFoldDB" id="A0A1G1W539"/>
<evidence type="ECO:0000313" key="2">
    <source>
        <dbReference type="EMBL" id="OGY22806.1"/>
    </source>
</evidence>
<protein>
    <submittedName>
        <fullName evidence="2">Uncharacterized protein</fullName>
    </submittedName>
</protein>